<comment type="caution">
    <text evidence="2">The sequence shown here is derived from an EMBL/GenBank/DDBJ whole genome shotgun (WGS) entry which is preliminary data.</text>
</comment>
<dbReference type="InterPro" id="IPR029058">
    <property type="entry name" value="AB_hydrolase_fold"/>
</dbReference>
<feature type="domain" description="AB hydrolase-1" evidence="1">
    <location>
        <begin position="68"/>
        <end position="280"/>
    </location>
</feature>
<dbReference type="Proteomes" id="UP000236919">
    <property type="component" value="Unassembled WGS sequence"/>
</dbReference>
<sequence length="287" mass="31203">MPVADFTPFYSCDRDRVLVFRSTRPNDVVVNPGETEMSSFRQMLFLAVGAAALMASSTTIAQVAAKSVVLVHGAFADGSSWHKVIPLLEKAGLKVIAVQNALQSLENDVATTRRAIRDAEAPVVLVGHSYGGIVITEAGNDPKVGALVYVAAYAPDSGEAQSHITSRYPQQESRAEYIRDEDGFLRISDAGISRYFAPDLTAGEQKLVTAVQGRLHARTLTTPVVRAAWRDRPTFMAIATNDAIIPPQLQKDQVERSRAMSIEVPSSHVAMLSFPERISELIIRAAR</sequence>
<dbReference type="PANTHER" id="PTHR37017">
    <property type="entry name" value="AB HYDROLASE-1 DOMAIN-CONTAINING PROTEIN-RELATED"/>
    <property type="match status" value="1"/>
</dbReference>
<evidence type="ECO:0000313" key="2">
    <source>
        <dbReference type="EMBL" id="POR56853.1"/>
    </source>
</evidence>
<accession>A0A2S4MQ30</accession>
<dbReference type="EMBL" id="PQFZ01000001">
    <property type="protein sequence ID" value="POR56853.1"/>
    <property type="molecule type" value="Genomic_DNA"/>
</dbReference>
<dbReference type="AlphaFoldDB" id="A0A2S4MQ30"/>
<evidence type="ECO:0000313" key="3">
    <source>
        <dbReference type="Proteomes" id="UP000236919"/>
    </source>
</evidence>
<dbReference type="Gene3D" id="3.40.50.1820">
    <property type="entry name" value="alpha/beta hydrolase"/>
    <property type="match status" value="1"/>
</dbReference>
<dbReference type="SUPFAM" id="SSF53474">
    <property type="entry name" value="alpha/beta-Hydrolases"/>
    <property type="match status" value="1"/>
</dbReference>
<proteinExistence type="predicted"/>
<dbReference type="PANTHER" id="PTHR37017:SF11">
    <property type="entry name" value="ESTERASE_LIPASE_THIOESTERASE DOMAIN-CONTAINING PROTEIN"/>
    <property type="match status" value="1"/>
</dbReference>
<protein>
    <submittedName>
        <fullName evidence="2">Pimeloyl-ACP methyl ester carboxylesterase</fullName>
    </submittedName>
</protein>
<keyword evidence="3" id="KW-1185">Reference proteome</keyword>
<organism evidence="2 3">
    <name type="scientific">Bosea psychrotolerans</name>
    <dbReference type="NCBI Taxonomy" id="1871628"/>
    <lineage>
        <taxon>Bacteria</taxon>
        <taxon>Pseudomonadati</taxon>
        <taxon>Pseudomonadota</taxon>
        <taxon>Alphaproteobacteria</taxon>
        <taxon>Hyphomicrobiales</taxon>
        <taxon>Boseaceae</taxon>
        <taxon>Bosea</taxon>
    </lineage>
</organism>
<evidence type="ECO:0000259" key="1">
    <source>
        <dbReference type="Pfam" id="PF12697"/>
    </source>
</evidence>
<gene>
    <name evidence="2" type="ORF">CYD53_101375</name>
</gene>
<reference evidence="2 3" key="1">
    <citation type="submission" date="2018-01" db="EMBL/GenBank/DDBJ databases">
        <title>Genomic Encyclopedia of Type Strains, Phase III (KMG-III): the genomes of soil and plant-associated and newly described type strains.</title>
        <authorList>
            <person name="Whitman W."/>
        </authorList>
    </citation>
    <scope>NUCLEOTIDE SEQUENCE [LARGE SCALE GENOMIC DNA]</scope>
    <source>
        <strain evidence="2 3">1131</strain>
    </source>
</reference>
<dbReference type="InterPro" id="IPR052897">
    <property type="entry name" value="Sec-Metab_Biosynth_Hydrolase"/>
</dbReference>
<dbReference type="Pfam" id="PF12697">
    <property type="entry name" value="Abhydrolase_6"/>
    <property type="match status" value="1"/>
</dbReference>
<dbReference type="InterPro" id="IPR000073">
    <property type="entry name" value="AB_hydrolase_1"/>
</dbReference>
<name>A0A2S4MQ30_9HYPH</name>